<proteinExistence type="predicted"/>
<evidence type="ECO:0000313" key="3">
    <source>
        <dbReference type="Proteomes" id="UP000626844"/>
    </source>
</evidence>
<name>A0A926NHT7_9BACI</name>
<keyword evidence="1" id="KW-0732">Signal</keyword>
<organism evidence="2 3">
    <name type="scientific">Metabacillus arenae</name>
    <dbReference type="NCBI Taxonomy" id="2771434"/>
    <lineage>
        <taxon>Bacteria</taxon>
        <taxon>Bacillati</taxon>
        <taxon>Bacillota</taxon>
        <taxon>Bacilli</taxon>
        <taxon>Bacillales</taxon>
        <taxon>Bacillaceae</taxon>
        <taxon>Metabacillus</taxon>
    </lineage>
</organism>
<feature type="chain" id="PRO_5039335647" description="Lipoprotein" evidence="1">
    <location>
        <begin position="23"/>
        <end position="151"/>
    </location>
</feature>
<dbReference type="PROSITE" id="PS51257">
    <property type="entry name" value="PROKAR_LIPOPROTEIN"/>
    <property type="match status" value="1"/>
</dbReference>
<dbReference type="AlphaFoldDB" id="A0A926NHT7"/>
<reference evidence="2" key="1">
    <citation type="submission" date="2020-09" db="EMBL/GenBank/DDBJ databases">
        <title>A novel bacterium of genus Bacillus, isolated from South China Sea.</title>
        <authorList>
            <person name="Huang H."/>
            <person name="Mo K."/>
            <person name="Hu Y."/>
        </authorList>
    </citation>
    <scope>NUCLEOTIDE SEQUENCE</scope>
    <source>
        <strain evidence="2">IB182487</strain>
    </source>
</reference>
<sequence>MMKKIYVLVSLFVLFLSITGCSQDIEKANEDYSFAAIYNGTWVDRTKIDKKGHFVKVKFEEKGSTAELTIGLKSKDNQVIEESHTTATMQGNGDGPFTIKHPDWDKPAEGTISLREDEIVLSIKGVAEEAESTHGLRNGTMLYEKVDYKIK</sequence>
<dbReference type="Proteomes" id="UP000626844">
    <property type="component" value="Unassembled WGS sequence"/>
</dbReference>
<protein>
    <recommendedName>
        <fullName evidence="4">Lipoprotein</fullName>
    </recommendedName>
</protein>
<evidence type="ECO:0008006" key="4">
    <source>
        <dbReference type="Google" id="ProtNLM"/>
    </source>
</evidence>
<dbReference type="RefSeq" id="WP_191157749.1">
    <property type="nucleotide sequence ID" value="NZ_JACXAI010000008.1"/>
</dbReference>
<evidence type="ECO:0000313" key="2">
    <source>
        <dbReference type="EMBL" id="MBD1380273.1"/>
    </source>
</evidence>
<accession>A0A926NHT7</accession>
<comment type="caution">
    <text evidence="2">The sequence shown here is derived from an EMBL/GenBank/DDBJ whole genome shotgun (WGS) entry which is preliminary data.</text>
</comment>
<feature type="signal peptide" evidence="1">
    <location>
        <begin position="1"/>
        <end position="22"/>
    </location>
</feature>
<evidence type="ECO:0000256" key="1">
    <source>
        <dbReference type="SAM" id="SignalP"/>
    </source>
</evidence>
<dbReference type="EMBL" id="JACXAI010000008">
    <property type="protein sequence ID" value="MBD1380273.1"/>
    <property type="molecule type" value="Genomic_DNA"/>
</dbReference>
<keyword evidence="3" id="KW-1185">Reference proteome</keyword>
<gene>
    <name evidence="2" type="ORF">IC621_08525</name>
</gene>